<evidence type="ECO:0000256" key="4">
    <source>
        <dbReference type="ARBA" id="ARBA00022691"/>
    </source>
</evidence>
<dbReference type="GO" id="GO:0005829">
    <property type="term" value="C:cytosol"/>
    <property type="evidence" value="ECO:0007669"/>
    <property type="project" value="TreeGrafter"/>
</dbReference>
<evidence type="ECO:0000313" key="20">
    <source>
        <dbReference type="EMBL" id="CBY32658.1"/>
    </source>
</evidence>
<keyword evidence="8 14" id="KW-0620">Polyamine biosynthesis</keyword>
<evidence type="ECO:0000256" key="10">
    <source>
        <dbReference type="ARBA" id="ARBA00023239"/>
    </source>
</evidence>
<keyword evidence="9 14" id="KW-0865">Zymogen</keyword>
<dbReference type="InterPro" id="IPR001985">
    <property type="entry name" value="S-AdoMet_decarboxylase_euk"/>
</dbReference>
<evidence type="ECO:0000256" key="18">
    <source>
        <dbReference type="PIRSR" id="PIRSR001355-4"/>
    </source>
</evidence>
<name>E4YAS1_OIKDI</name>
<evidence type="ECO:0000256" key="12">
    <source>
        <dbReference type="ARBA" id="ARBA00023317"/>
    </source>
</evidence>
<evidence type="ECO:0000256" key="5">
    <source>
        <dbReference type="ARBA" id="ARBA00022793"/>
    </source>
</evidence>
<evidence type="ECO:0000256" key="1">
    <source>
        <dbReference type="ARBA" id="ARBA00002587"/>
    </source>
</evidence>
<dbReference type="GO" id="GO:0006597">
    <property type="term" value="P:spermine biosynthetic process"/>
    <property type="evidence" value="ECO:0007669"/>
    <property type="project" value="InterPro"/>
</dbReference>
<gene>
    <name evidence="20" type="ORF">GSOID_T00031999001</name>
</gene>
<evidence type="ECO:0000256" key="6">
    <source>
        <dbReference type="ARBA" id="ARBA00022813"/>
    </source>
</evidence>
<keyword evidence="4 14" id="KW-0949">S-adenosyl-L-methionine</keyword>
<comment type="catalytic activity">
    <reaction evidence="13 14">
        <text>S-adenosyl-L-methionine + H(+) = S-adenosyl 3-(methylsulfanyl)propylamine + CO2</text>
        <dbReference type="Rhea" id="RHEA:15981"/>
        <dbReference type="ChEBI" id="CHEBI:15378"/>
        <dbReference type="ChEBI" id="CHEBI:16526"/>
        <dbReference type="ChEBI" id="CHEBI:57443"/>
        <dbReference type="ChEBI" id="CHEBI:59789"/>
        <dbReference type="EC" id="4.1.1.50"/>
    </reaction>
</comment>
<dbReference type="PIRSF" id="PIRSF001355">
    <property type="entry name" value="S-AdenosylMet_decarboxylase"/>
    <property type="match status" value="1"/>
</dbReference>
<evidence type="ECO:0000256" key="17">
    <source>
        <dbReference type="PIRSR" id="PIRSR001355-3"/>
    </source>
</evidence>
<evidence type="ECO:0000256" key="14">
    <source>
        <dbReference type="PIRNR" id="PIRNR001355"/>
    </source>
</evidence>
<dbReference type="PANTHER" id="PTHR11570">
    <property type="entry name" value="S-ADENOSYLMETHIONINE DECARBOXYLASE"/>
    <property type="match status" value="1"/>
</dbReference>
<feature type="active site" description="Proton acceptor; for processing activity" evidence="15">
    <location>
        <position position="250"/>
    </location>
</feature>
<feature type="active site" description="Schiff-base intermediate with substrate; via pyruvic acid" evidence="15">
    <location>
        <position position="71"/>
    </location>
</feature>
<dbReference type="Pfam" id="PF01536">
    <property type="entry name" value="SAM_decarbox"/>
    <property type="match status" value="1"/>
</dbReference>
<feature type="active site" description="Proton donor; for catalytic activity" evidence="15">
    <location>
        <position position="85"/>
    </location>
</feature>
<evidence type="ECO:0000256" key="16">
    <source>
        <dbReference type="PIRSR" id="PIRSR001355-2"/>
    </source>
</evidence>
<evidence type="ECO:0000256" key="8">
    <source>
        <dbReference type="ARBA" id="ARBA00023115"/>
    </source>
</evidence>
<comment type="similarity">
    <text evidence="3 14">Belongs to the eukaryotic AdoMetDC family.</text>
</comment>
<dbReference type="PANTHER" id="PTHR11570:SF0">
    <property type="entry name" value="S-ADENOSYLMETHIONINE DECARBOXYLASE PROENZYME"/>
    <property type="match status" value="1"/>
</dbReference>
<feature type="binding site" evidence="16">
    <location>
        <position position="230"/>
    </location>
    <ligand>
        <name>substrate</name>
    </ligand>
</feature>
<dbReference type="GO" id="GO:0008295">
    <property type="term" value="P:spermidine biosynthetic process"/>
    <property type="evidence" value="ECO:0007669"/>
    <property type="project" value="UniProtKB-KW"/>
</dbReference>
<keyword evidence="5 14" id="KW-0210">Decarboxylase</keyword>
<dbReference type="InterPro" id="IPR016067">
    <property type="entry name" value="S-AdoMet_deCO2ase_core"/>
</dbReference>
<comment type="function">
    <text evidence="1">Essential for biosynthesis of the polyamines spermidine and spermine. Promotes maintenance and self-renewal of embryonic stem cells, by maintaining spermine levels.</text>
</comment>
<evidence type="ECO:0000256" key="3">
    <source>
        <dbReference type="ARBA" id="ARBA00008466"/>
    </source>
</evidence>
<dbReference type="GO" id="GO:0004014">
    <property type="term" value="F:adenosylmethionine decarboxylase activity"/>
    <property type="evidence" value="ECO:0007669"/>
    <property type="project" value="UniProtKB-EC"/>
</dbReference>
<dbReference type="PROSITE" id="PS01336">
    <property type="entry name" value="ADOMETDC"/>
    <property type="match status" value="1"/>
</dbReference>
<feature type="binding site" evidence="16">
    <location>
        <position position="254"/>
    </location>
    <ligand>
        <name>substrate</name>
    </ligand>
</feature>
<evidence type="ECO:0000256" key="13">
    <source>
        <dbReference type="ARBA" id="ARBA00048112"/>
    </source>
</evidence>
<comment type="pathway">
    <text evidence="2 14">Amine and polyamine biosynthesis; S-adenosylmethioninamine biosynthesis; S-adenosylmethioninamine from S-adenosyl-L-methionine: step 1/1.</text>
</comment>
<feature type="modified residue" description="Pyruvic acid (Ser); by autocatalysis" evidence="17">
    <location>
        <position position="71"/>
    </location>
</feature>
<keyword evidence="12 14" id="KW-0670">Pyruvate</keyword>
<dbReference type="UniPathway" id="UPA00331">
    <property type="reaction ID" value="UER00451"/>
</dbReference>
<dbReference type="AlphaFoldDB" id="E4YAS1"/>
<keyword evidence="11 14" id="KW-0704">Schiff base</keyword>
<accession>E4YAS1</accession>
<evidence type="ECO:0000256" key="9">
    <source>
        <dbReference type="ARBA" id="ARBA00023145"/>
    </source>
</evidence>
<dbReference type="Gene3D" id="3.60.90.10">
    <property type="entry name" value="S-adenosylmethionine decarboxylase"/>
    <property type="match status" value="1"/>
</dbReference>
<proteinExistence type="inferred from homology"/>
<feature type="chain" id="PRO_5042322477" description="S-adenosylmethionine decarboxylase alpha chain" evidence="19">
    <location>
        <begin position="71"/>
        <end position="340"/>
    </location>
</feature>
<feature type="site" description="Cleavage (non-hydrolytic); by autolysis" evidence="18">
    <location>
        <begin position="70"/>
        <end position="71"/>
    </location>
</feature>
<dbReference type="NCBIfam" id="TIGR00535">
    <property type="entry name" value="SAM_DCase"/>
    <property type="match status" value="1"/>
</dbReference>
<keyword evidence="10 14" id="KW-0456">Lyase</keyword>
<dbReference type="SUPFAM" id="SSF56276">
    <property type="entry name" value="S-adenosylmethionine decarboxylase"/>
    <property type="match status" value="1"/>
</dbReference>
<reference evidence="20" key="1">
    <citation type="journal article" date="2010" name="Science">
        <title>Plasticity of animal genome architecture unmasked by rapid evolution of a pelagic tunicate.</title>
        <authorList>
            <person name="Denoeud F."/>
            <person name="Henriet S."/>
            <person name="Mungpakdee S."/>
            <person name="Aury J.M."/>
            <person name="Da Silva C."/>
            <person name="Brinkmann H."/>
            <person name="Mikhaleva J."/>
            <person name="Olsen L.C."/>
            <person name="Jubin C."/>
            <person name="Canestro C."/>
            <person name="Bouquet J.M."/>
            <person name="Danks G."/>
            <person name="Poulain J."/>
            <person name="Campsteijn C."/>
            <person name="Adamski M."/>
            <person name="Cross I."/>
            <person name="Yadetie F."/>
            <person name="Muffato M."/>
            <person name="Louis A."/>
            <person name="Butcher S."/>
            <person name="Tsagkogeorga G."/>
            <person name="Konrad A."/>
            <person name="Singh S."/>
            <person name="Jensen M.F."/>
            <person name="Cong E.H."/>
            <person name="Eikeseth-Otteraa H."/>
            <person name="Noel B."/>
            <person name="Anthouard V."/>
            <person name="Porcel B.M."/>
            <person name="Kachouri-Lafond R."/>
            <person name="Nishino A."/>
            <person name="Ugolini M."/>
            <person name="Chourrout P."/>
            <person name="Nishida H."/>
            <person name="Aasland R."/>
            <person name="Huzurbazar S."/>
            <person name="Westhof E."/>
            <person name="Delsuc F."/>
            <person name="Lehrach H."/>
            <person name="Reinhardt R."/>
            <person name="Weissenbach J."/>
            <person name="Roy S.W."/>
            <person name="Artiguenave F."/>
            <person name="Postlethwait J.H."/>
            <person name="Manak J.R."/>
            <person name="Thompson E.M."/>
            <person name="Jaillon O."/>
            <person name="Du Pasquier L."/>
            <person name="Boudinot P."/>
            <person name="Liberles D.A."/>
            <person name="Volff J.N."/>
            <person name="Philippe H."/>
            <person name="Lenhard B."/>
            <person name="Roest Crollius H."/>
            <person name="Wincker P."/>
            <person name="Chourrout D."/>
        </authorList>
    </citation>
    <scope>NUCLEOTIDE SEQUENCE [LARGE SCALE GENOMIC DNA]</scope>
</reference>
<keyword evidence="6 18" id="KW-0068">Autocatalytic cleavage</keyword>
<evidence type="ECO:0000256" key="15">
    <source>
        <dbReference type="PIRSR" id="PIRSR001355-1"/>
    </source>
</evidence>
<evidence type="ECO:0000256" key="11">
    <source>
        <dbReference type="ARBA" id="ARBA00023270"/>
    </source>
</evidence>
<feature type="active site" description="Proton acceptor; for processing activity" evidence="15">
    <location>
        <position position="236"/>
    </location>
</feature>
<sequence length="340" mass="38738">MVGQNAPDDFFEGAEKLLSIWFTTEDGNGEEHGDLKKIPREKWDELVKSVDAEILSEIEDEDVRAFILSESSLFVFESRIIVKTCGTTRCLKALEYSIQLAAKCCGLTKIQDVFYSRRNFIKPKAQIDMHSSFSDEVDYLNRFVEDAAPYVFGKVNIDCWFLYTKTTRNANSVNLAQKQADQRFEIIMSELDNDAMRQFFYSSNETGEAATASSGIAKLLPGARIDSHMFQPCGYSCNAIIPGGFYFTIHITPEKEFSFASFETNHPDGNHVGLIQKVLEILKPGHFILTKMANHLSKTNVMMSDMRLENYDLQDLQMSKYPCYDVHYSSYDVKRLADHC</sequence>
<feature type="binding site" evidence="16">
    <location>
        <position position="70"/>
    </location>
    <ligand>
        <name>substrate</name>
    </ligand>
</feature>
<dbReference type="EC" id="4.1.1.50" evidence="14"/>
<feature type="chain" id="PRO_5042322478" description="S-adenosylmethionine decarboxylase beta chain" evidence="19">
    <location>
        <begin position="1"/>
        <end position="70"/>
    </location>
</feature>
<feature type="binding site" evidence="16">
    <location>
        <position position="11"/>
    </location>
    <ligand>
        <name>substrate</name>
    </ligand>
</feature>
<dbReference type="EMBL" id="FN654364">
    <property type="protein sequence ID" value="CBY32658.1"/>
    <property type="molecule type" value="Genomic_DNA"/>
</dbReference>
<dbReference type="Proteomes" id="UP000011014">
    <property type="component" value="Unassembled WGS sequence"/>
</dbReference>
<evidence type="ECO:0000256" key="2">
    <source>
        <dbReference type="ARBA" id="ARBA00004911"/>
    </source>
</evidence>
<dbReference type="InterPro" id="IPR048283">
    <property type="entry name" value="AdoMetDC-like"/>
</dbReference>
<keyword evidence="7 14" id="KW-0745">Spermidine biosynthesis</keyword>
<evidence type="ECO:0000256" key="7">
    <source>
        <dbReference type="ARBA" id="ARBA00023066"/>
    </source>
</evidence>
<comment type="cofactor">
    <cofactor evidence="14">
        <name>pyruvate</name>
        <dbReference type="ChEBI" id="CHEBI:15361"/>
    </cofactor>
    <text evidence="14">Binds 1 pyruvoyl group covalently per subunit.</text>
</comment>
<evidence type="ECO:0000256" key="19">
    <source>
        <dbReference type="PIRSR" id="PIRSR001355-5"/>
    </source>
</evidence>
<protein>
    <recommendedName>
        <fullName evidence="14">S-adenosylmethionine decarboxylase proenzyme</fullName>
        <ecNumber evidence="14">4.1.1.50</ecNumber>
    </recommendedName>
</protein>
<organism evidence="20">
    <name type="scientific">Oikopleura dioica</name>
    <name type="common">Tunicate</name>
    <dbReference type="NCBI Taxonomy" id="34765"/>
    <lineage>
        <taxon>Eukaryota</taxon>
        <taxon>Metazoa</taxon>
        <taxon>Chordata</taxon>
        <taxon>Tunicata</taxon>
        <taxon>Appendicularia</taxon>
        <taxon>Copelata</taxon>
        <taxon>Oikopleuridae</taxon>
        <taxon>Oikopleura</taxon>
    </lineage>
</organism>
<dbReference type="InterPro" id="IPR018166">
    <property type="entry name" value="S-AdoMet_deCO2ase_CS"/>
</dbReference>